<feature type="compositionally biased region" description="Polar residues" evidence="5">
    <location>
        <begin position="134"/>
        <end position="151"/>
    </location>
</feature>
<keyword evidence="2" id="KW-0694">RNA-binding</keyword>
<evidence type="ECO:0000256" key="3">
    <source>
        <dbReference type="ARBA" id="ARBA00023180"/>
    </source>
</evidence>
<dbReference type="InterPro" id="IPR002512">
    <property type="entry name" value="Rotavirus_A/C_NSP5"/>
</dbReference>
<protein>
    <submittedName>
        <fullName evidence="6">NSP5</fullName>
    </submittedName>
</protein>
<dbReference type="GO" id="GO:0003723">
    <property type="term" value="F:RNA binding"/>
    <property type="evidence" value="ECO:0007669"/>
    <property type="project" value="UniProtKB-KW"/>
</dbReference>
<keyword evidence="1" id="KW-0547">Nucleotide-binding</keyword>
<evidence type="ECO:0000256" key="2">
    <source>
        <dbReference type="ARBA" id="ARBA00022884"/>
    </source>
</evidence>
<reference evidence="6" key="1">
    <citation type="journal article" date="2019" name="Emerg. Infect. Dis.">
        <title>Distantly Related Rotaviruses in Common Shrews, Germany, 2004-2014.</title>
        <authorList>
            <person name="Johne R."/>
            <person name="Tausch S.H."/>
            <person name="Grutzke J."/>
            <person name="Falkenhagen A."/>
            <person name="Patzina-Mehling C."/>
            <person name="Beer M."/>
            <person name="Hoper D."/>
            <person name="Ulrich R.G."/>
        </authorList>
    </citation>
    <scope>NUCLEOTIDE SEQUENCE</scope>
    <source>
        <strain evidence="6">RVK/shrew-wt/GER/KS/11/2281/2011</strain>
    </source>
</reference>
<keyword evidence="3" id="KW-0325">Glycoprotein</keyword>
<name>A0A650D790_9REOV</name>
<dbReference type="GO" id="GO:0019079">
    <property type="term" value="P:viral genome replication"/>
    <property type="evidence" value="ECO:0007669"/>
    <property type="project" value="InterPro"/>
</dbReference>
<evidence type="ECO:0000256" key="4">
    <source>
        <dbReference type="ARBA" id="ARBA00023200"/>
    </source>
</evidence>
<keyword evidence="4" id="KW-1035">Host cytoplasm</keyword>
<evidence type="ECO:0000256" key="5">
    <source>
        <dbReference type="SAM" id="MobiDB-lite"/>
    </source>
</evidence>
<sequence>MANFGIDMGSLNLNSIPVPSVTNSGRSQVSVGSANKNSRKPVFVDPEAMSTYISTTSSVTPSDSASNDIQKKMSIAQSAAHCNPDDNDNINASGPEDNNWANIVEGTDRITEWMSKSVLPNMPTASETERKLSTPPQSSLGITNKQLPESLQPNYPAMPLPSEEIRASKPTNTISEMFADESLPCDLQCKCQNCPYRAKYKALKARMKDALVRMIQEM</sequence>
<dbReference type="GO" id="GO:0000166">
    <property type="term" value="F:nucleotide binding"/>
    <property type="evidence" value="ECO:0007669"/>
    <property type="project" value="UniProtKB-KW"/>
</dbReference>
<organism evidence="6">
    <name type="scientific">Rotavirus K</name>
    <dbReference type="NCBI Taxonomy" id="2682575"/>
    <lineage>
        <taxon>Viruses</taxon>
        <taxon>Riboviria</taxon>
        <taxon>Orthornavirae</taxon>
        <taxon>Duplornaviricota</taxon>
        <taxon>Resentoviricetes</taxon>
        <taxon>Reovirales</taxon>
        <taxon>Sedoreoviridae</taxon>
        <taxon>Rotavirus</taxon>
        <taxon>Rotavirus kappagastroenteritidis</taxon>
    </lineage>
</organism>
<dbReference type="GO" id="GO:0030430">
    <property type="term" value="C:host cell cytoplasm"/>
    <property type="evidence" value="ECO:0007669"/>
    <property type="project" value="InterPro"/>
</dbReference>
<dbReference type="Pfam" id="PF01525">
    <property type="entry name" value="Rota_NS26"/>
    <property type="match status" value="2"/>
</dbReference>
<evidence type="ECO:0000313" key="6">
    <source>
        <dbReference type="EMBL" id="QGR26294.1"/>
    </source>
</evidence>
<dbReference type="EMBL" id="MN307975">
    <property type="protein sequence ID" value="QGR26294.1"/>
    <property type="molecule type" value="Genomic_RNA"/>
</dbReference>
<feature type="region of interest" description="Disordered" evidence="5">
    <location>
        <begin position="122"/>
        <end position="151"/>
    </location>
</feature>
<proteinExistence type="predicted"/>
<accession>A0A650D790</accession>
<dbReference type="GO" id="GO:0000287">
    <property type="term" value="F:magnesium ion binding"/>
    <property type="evidence" value="ECO:0007669"/>
    <property type="project" value="InterPro"/>
</dbReference>
<evidence type="ECO:0000256" key="1">
    <source>
        <dbReference type="ARBA" id="ARBA00022741"/>
    </source>
</evidence>
<dbReference type="GO" id="GO:0016887">
    <property type="term" value="F:ATP hydrolysis activity"/>
    <property type="evidence" value="ECO:0007669"/>
    <property type="project" value="InterPro"/>
</dbReference>